<evidence type="ECO:0000256" key="1">
    <source>
        <dbReference type="SAM" id="MobiDB-lite"/>
    </source>
</evidence>
<name>A0A420I2T0_9PEZI</name>
<dbReference type="Proteomes" id="UP000286134">
    <property type="component" value="Unassembled WGS sequence"/>
</dbReference>
<accession>A0A420I2T0</accession>
<reference evidence="2 3" key="1">
    <citation type="journal article" date="2018" name="BMC Genomics">
        <title>Comparative genome analyses reveal sequence features reflecting distinct modes of host-adaptation between dicot and monocot powdery mildew.</title>
        <authorList>
            <person name="Wu Y."/>
            <person name="Ma X."/>
            <person name="Pan Z."/>
            <person name="Kale S.D."/>
            <person name="Song Y."/>
            <person name="King H."/>
            <person name="Zhang Q."/>
            <person name="Presley C."/>
            <person name="Deng X."/>
            <person name="Wei C.I."/>
            <person name="Xiao S."/>
        </authorList>
    </citation>
    <scope>NUCLEOTIDE SEQUENCE [LARGE SCALE GENOMIC DNA]</scope>
    <source>
        <strain evidence="2">UMSG2</strain>
    </source>
</reference>
<protein>
    <submittedName>
        <fullName evidence="2">Uncharacterized protein</fullName>
    </submittedName>
</protein>
<proteinExistence type="predicted"/>
<sequence length="166" mass="18612">MQQAPLRILRIRSNKNKKQLRTSPHNNLRQRCQGENVNFFRHFVPASQEWYNSIYTYNKNYPKTIPVADISLMKLFKGYFNYGIRLTPVNRLPLGSSPSFLAPHATHAPDAFIKSGRGKEALAAQQLGSNAAQQLRSPGKGPIGPFEGKKTFGAFEASSKSITFTE</sequence>
<organism evidence="2 3">
    <name type="scientific">Erysiphe neolycopersici</name>
    <dbReference type="NCBI Taxonomy" id="212602"/>
    <lineage>
        <taxon>Eukaryota</taxon>
        <taxon>Fungi</taxon>
        <taxon>Dikarya</taxon>
        <taxon>Ascomycota</taxon>
        <taxon>Pezizomycotina</taxon>
        <taxon>Leotiomycetes</taxon>
        <taxon>Erysiphales</taxon>
        <taxon>Erysiphaceae</taxon>
        <taxon>Erysiphe</taxon>
    </lineage>
</organism>
<dbReference type="EMBL" id="MCFK01002200">
    <property type="protein sequence ID" value="RKF63990.1"/>
    <property type="molecule type" value="Genomic_DNA"/>
</dbReference>
<dbReference type="AlphaFoldDB" id="A0A420I2T0"/>
<evidence type="ECO:0000313" key="2">
    <source>
        <dbReference type="EMBL" id="RKF63990.1"/>
    </source>
</evidence>
<gene>
    <name evidence="2" type="ORF">OnM2_021016</name>
</gene>
<feature type="region of interest" description="Disordered" evidence="1">
    <location>
        <begin position="128"/>
        <end position="149"/>
    </location>
</feature>
<keyword evidence="3" id="KW-1185">Reference proteome</keyword>
<comment type="caution">
    <text evidence="2">The sequence shown here is derived from an EMBL/GenBank/DDBJ whole genome shotgun (WGS) entry which is preliminary data.</text>
</comment>
<evidence type="ECO:0000313" key="3">
    <source>
        <dbReference type="Proteomes" id="UP000286134"/>
    </source>
</evidence>